<evidence type="ECO:0000313" key="13">
    <source>
        <dbReference type="EMBL" id="MBB1070014.1"/>
    </source>
</evidence>
<dbReference type="InterPro" id="IPR036259">
    <property type="entry name" value="MFS_trans_sf"/>
</dbReference>
<proteinExistence type="inferred from homology"/>
<evidence type="ECO:0000256" key="8">
    <source>
        <dbReference type="ARBA" id="ARBA00022683"/>
    </source>
</evidence>
<reference evidence="13 14" key="1">
    <citation type="submission" date="2020-07" db="EMBL/GenBank/DDBJ databases">
        <title>Description of Limosilactobacillus balticus sp. nov., Limosilactobacillus agrestis sp. nov., Limosilactobacillus albertensis sp. nov., Limosilactobacillus rudii sp. nov., Limosilactobacillus fastidiosus sp. nov., five novel Limosilactobacillus species isolated from the vertebrate gastrointestinal tract, and proposal of 6 subspecies of Limosilactobacillus reuteri adapted to the gastrointestinal tract of specific vertebrate hosts.</title>
        <authorList>
            <person name="Li F."/>
            <person name="Cheng C."/>
            <person name="Zheng J."/>
            <person name="Quevedo R.M."/>
            <person name="Li J."/>
            <person name="Roos S."/>
            <person name="Gaenzle M.G."/>
            <person name="Walter J."/>
        </authorList>
    </citation>
    <scope>NUCLEOTIDE SEQUENCE [LARGE SCALE GENOMIC DNA]</scope>
    <source>
        <strain evidence="13 14">RRLNB_1_1</strain>
    </source>
</reference>
<evidence type="ECO:0000259" key="12">
    <source>
        <dbReference type="PROSITE" id="PS51093"/>
    </source>
</evidence>
<evidence type="ECO:0000256" key="4">
    <source>
        <dbReference type="ARBA" id="ARBA00022448"/>
    </source>
</evidence>
<evidence type="ECO:0000256" key="7">
    <source>
        <dbReference type="ARBA" id="ARBA00022679"/>
    </source>
</evidence>
<protein>
    <submittedName>
        <fullName evidence="13">PTS sugar transporter subunit IIA</fullName>
    </submittedName>
</protein>
<accession>A0A7W3TSD5</accession>
<evidence type="ECO:0000313" key="14">
    <source>
        <dbReference type="Proteomes" id="UP000518316"/>
    </source>
</evidence>
<dbReference type="InterPro" id="IPR001127">
    <property type="entry name" value="PTS_EIIA_1_perm"/>
</dbReference>
<dbReference type="GO" id="GO:0005737">
    <property type="term" value="C:cytoplasm"/>
    <property type="evidence" value="ECO:0007669"/>
    <property type="project" value="UniProtKB-SubCell"/>
</dbReference>
<evidence type="ECO:0000256" key="3">
    <source>
        <dbReference type="ARBA" id="ARBA00007724"/>
    </source>
</evidence>
<feature type="transmembrane region" description="Helical" evidence="11">
    <location>
        <begin position="121"/>
        <end position="141"/>
    </location>
</feature>
<keyword evidence="6 13" id="KW-0762">Sugar transport</keyword>
<dbReference type="Gene3D" id="2.70.70.10">
    <property type="entry name" value="Glucose Permease (Domain IIA)"/>
    <property type="match status" value="1"/>
</dbReference>
<dbReference type="PROSITE" id="PS00371">
    <property type="entry name" value="PTS_EIIA_TYPE_1_HIS"/>
    <property type="match status" value="1"/>
</dbReference>
<dbReference type="PROSITE" id="PS00872">
    <property type="entry name" value="NA_GALACTOSIDE_SYMP"/>
    <property type="match status" value="1"/>
</dbReference>
<evidence type="ECO:0000256" key="10">
    <source>
        <dbReference type="ARBA" id="ARBA00022847"/>
    </source>
</evidence>
<feature type="transmembrane region" description="Helical" evidence="11">
    <location>
        <begin position="202"/>
        <end position="223"/>
    </location>
</feature>
<dbReference type="Proteomes" id="UP000518316">
    <property type="component" value="Unassembled WGS sequence"/>
</dbReference>
<keyword evidence="8" id="KW-0598">Phosphotransferase system</keyword>
<dbReference type="CDD" id="cd17332">
    <property type="entry name" value="MFS_MelB_like"/>
    <property type="match status" value="1"/>
</dbReference>
<keyword evidence="5" id="KW-0597">Phosphoprotein</keyword>
<evidence type="ECO:0000256" key="1">
    <source>
        <dbReference type="ARBA" id="ARBA00004496"/>
    </source>
</evidence>
<dbReference type="RefSeq" id="WP_182598519.1">
    <property type="nucleotide sequence ID" value="NZ_JACIVC010000061.1"/>
</dbReference>
<dbReference type="GO" id="GO:0009401">
    <property type="term" value="P:phosphoenolpyruvate-dependent sugar phosphotransferase system"/>
    <property type="evidence" value="ECO:0007669"/>
    <property type="project" value="UniProtKB-KW"/>
</dbReference>
<dbReference type="PROSITE" id="PS51093">
    <property type="entry name" value="PTS_EIIA_TYPE_1"/>
    <property type="match status" value="1"/>
</dbReference>
<dbReference type="GO" id="GO:0016301">
    <property type="term" value="F:kinase activity"/>
    <property type="evidence" value="ECO:0007669"/>
    <property type="project" value="UniProtKB-KW"/>
</dbReference>
<dbReference type="EMBL" id="JACIVC010000061">
    <property type="protein sequence ID" value="MBB1070014.1"/>
    <property type="molecule type" value="Genomic_DNA"/>
</dbReference>
<dbReference type="AlphaFoldDB" id="A0A7W3TSD5"/>
<dbReference type="GO" id="GO:0005886">
    <property type="term" value="C:plasma membrane"/>
    <property type="evidence" value="ECO:0007669"/>
    <property type="project" value="UniProtKB-SubCell"/>
</dbReference>
<evidence type="ECO:0000256" key="5">
    <source>
        <dbReference type="ARBA" id="ARBA00022553"/>
    </source>
</evidence>
<dbReference type="InterPro" id="IPR001927">
    <property type="entry name" value="Na/Gal_symport"/>
</dbReference>
<dbReference type="InterPro" id="IPR018043">
    <property type="entry name" value="Na/Gal_symport_CS"/>
</dbReference>
<feature type="transmembrane region" description="Helical" evidence="11">
    <location>
        <begin position="318"/>
        <end position="337"/>
    </location>
</feature>
<dbReference type="SUPFAM" id="SSF51261">
    <property type="entry name" value="Duplicated hybrid motif"/>
    <property type="match status" value="1"/>
</dbReference>
<feature type="transmembrane region" description="Helical" evidence="11">
    <location>
        <begin position="254"/>
        <end position="271"/>
    </location>
</feature>
<dbReference type="Gene3D" id="1.20.1250.20">
    <property type="entry name" value="MFS general substrate transporter like domains"/>
    <property type="match status" value="1"/>
</dbReference>
<dbReference type="GO" id="GO:0006814">
    <property type="term" value="P:sodium ion transport"/>
    <property type="evidence" value="ECO:0007669"/>
    <property type="project" value="InterPro"/>
</dbReference>
<gene>
    <name evidence="13" type="ORF">H5S40_07605</name>
</gene>
<dbReference type="InterPro" id="IPR050890">
    <property type="entry name" value="PTS_EIIA_component"/>
</dbReference>
<sequence length="657" mass="71412">MGTEGKTKMTMRERLAYSFGAFGNDSFYGLLCGYLIMFITSHLFDTGNKALDNKMISIVTLIIMLLRFVELFIDPFIGNAIDRTKTRWGHFRPWVVIGGTISAIILLLLFTNLGGLYKKNAIAYLVVFGILYITMDIFYSFKDVGFWSMLPSLTTDSREREKTATFARVGSTIGGGMVGIIVMPAVIYFSATNTSTGDNRGWFMFALIICSIAMLSAWGVGLFTREVNSDIRKNKKDTVGVVGIFKALSGNDQLMWVACAYLFYCVGINIINSLEVYYFTYIMGAPKAFSIFSTINVFLGIIGTSLFPLFSKHLSRKAFFTSLVVFMLCGIALFSVAGDNLALVLIAASMFGFPQPMVFLIVLMIITDSVEYGQLKLGHRDESLALSVRPLIDKFGGAVANGVVGQVAIIAGMTTGATASTITATGRMNFKLLMFAVPAVLLVIAITVFAKKVILSEEKHAEIVAELEKTWGKKLNSDDLNTPTKTVNIPTPISGELIKLSDVNDQTFSSGAVGQGFAIKPSDGRVLAPFNATVRQVFTTRHAVGLVSDNGVAMLIHIGLGTVKLKGTGFISYVEEGQQVKKGQELIEFWDPTIKKAGLDDTVIVTITNSDKFDNITLTSQAGSKVKAGEDVLSLQIELNEDPSADEITNTPIGDPA</sequence>
<name>A0A7W3TSD5_9LACO</name>
<keyword evidence="9" id="KW-0418">Kinase</keyword>
<evidence type="ECO:0000256" key="6">
    <source>
        <dbReference type="ARBA" id="ARBA00022597"/>
    </source>
</evidence>
<dbReference type="NCBIfam" id="TIGR00792">
    <property type="entry name" value="gph"/>
    <property type="match status" value="1"/>
</dbReference>
<comment type="subcellular location">
    <subcellularLocation>
        <location evidence="2">Cell membrane</location>
        <topology evidence="2">Multi-pass membrane protein</topology>
    </subcellularLocation>
    <subcellularLocation>
        <location evidence="1">Cytoplasm</location>
    </subcellularLocation>
</comment>
<keyword evidence="4" id="KW-0813">Transport</keyword>
<dbReference type="Pfam" id="PF13347">
    <property type="entry name" value="MFS_2"/>
    <property type="match status" value="1"/>
</dbReference>
<keyword evidence="11" id="KW-1133">Transmembrane helix</keyword>
<dbReference type="NCBIfam" id="TIGR00830">
    <property type="entry name" value="PTBA"/>
    <property type="match status" value="1"/>
</dbReference>
<keyword evidence="7" id="KW-0808">Transferase</keyword>
<feature type="transmembrane region" description="Helical" evidence="11">
    <location>
        <begin position="291"/>
        <end position="311"/>
    </location>
</feature>
<dbReference type="InterPro" id="IPR011055">
    <property type="entry name" value="Dup_hybrid_motif"/>
</dbReference>
<dbReference type="FunFam" id="2.70.70.10:FF:000001">
    <property type="entry name" value="PTS system glucose-specific IIA component"/>
    <property type="match status" value="1"/>
</dbReference>
<feature type="transmembrane region" description="Helical" evidence="11">
    <location>
        <begin position="166"/>
        <end position="190"/>
    </location>
</feature>
<feature type="domain" description="PTS EIIA type-1" evidence="12">
    <location>
        <begin position="505"/>
        <end position="609"/>
    </location>
</feature>
<keyword evidence="10" id="KW-0769">Symport</keyword>
<evidence type="ECO:0000256" key="11">
    <source>
        <dbReference type="SAM" id="Phobius"/>
    </source>
</evidence>
<feature type="transmembrane region" description="Helical" evidence="11">
    <location>
        <begin position="94"/>
        <end position="115"/>
    </location>
</feature>
<feature type="transmembrane region" description="Helical" evidence="11">
    <location>
        <begin position="55"/>
        <end position="73"/>
    </location>
</feature>
<feature type="transmembrane region" description="Helical" evidence="11">
    <location>
        <begin position="432"/>
        <end position="450"/>
    </location>
</feature>
<keyword evidence="11" id="KW-0472">Membrane</keyword>
<keyword evidence="14" id="KW-1185">Reference proteome</keyword>
<evidence type="ECO:0000256" key="9">
    <source>
        <dbReference type="ARBA" id="ARBA00022777"/>
    </source>
</evidence>
<dbReference type="PANTHER" id="PTHR45008:SF1">
    <property type="entry name" value="PTS SYSTEM GLUCOSE-SPECIFIC EIIA COMPONENT"/>
    <property type="match status" value="1"/>
</dbReference>
<dbReference type="SUPFAM" id="SSF103473">
    <property type="entry name" value="MFS general substrate transporter"/>
    <property type="match status" value="1"/>
</dbReference>
<feature type="transmembrane region" description="Helical" evidence="11">
    <location>
        <begin position="343"/>
        <end position="366"/>
    </location>
</feature>
<keyword evidence="11" id="KW-0812">Transmembrane</keyword>
<organism evidence="13 14">
    <name type="scientific">Limosilactobacillus albertensis</name>
    <dbReference type="NCBI Taxonomy" id="2759752"/>
    <lineage>
        <taxon>Bacteria</taxon>
        <taxon>Bacillati</taxon>
        <taxon>Bacillota</taxon>
        <taxon>Bacilli</taxon>
        <taxon>Lactobacillales</taxon>
        <taxon>Lactobacillaceae</taxon>
        <taxon>Limosilactobacillus</taxon>
    </lineage>
</organism>
<comment type="similarity">
    <text evidence="3">In the N-terminal section; belongs to the sodium:galactoside symporter (TC 2.A.2) family.</text>
</comment>
<dbReference type="GO" id="GO:0015293">
    <property type="term" value="F:symporter activity"/>
    <property type="evidence" value="ECO:0007669"/>
    <property type="project" value="UniProtKB-KW"/>
</dbReference>
<feature type="transmembrane region" description="Helical" evidence="11">
    <location>
        <begin position="21"/>
        <end position="43"/>
    </location>
</feature>
<dbReference type="CDD" id="cd00210">
    <property type="entry name" value="PTS_IIA_glc"/>
    <property type="match status" value="1"/>
</dbReference>
<evidence type="ECO:0000256" key="2">
    <source>
        <dbReference type="ARBA" id="ARBA00004651"/>
    </source>
</evidence>
<comment type="caution">
    <text evidence="13">The sequence shown here is derived from an EMBL/GenBank/DDBJ whole genome shotgun (WGS) entry which is preliminary data.</text>
</comment>
<dbReference type="Pfam" id="PF00358">
    <property type="entry name" value="PTS_EIIA_1"/>
    <property type="match status" value="1"/>
</dbReference>
<dbReference type="PANTHER" id="PTHR45008">
    <property type="entry name" value="PTS SYSTEM GLUCOSE-SPECIFIC EIIA COMPONENT"/>
    <property type="match status" value="1"/>
</dbReference>